<dbReference type="AlphaFoldDB" id="A0AAE0WB37"/>
<keyword evidence="2" id="KW-1185">Reference proteome</keyword>
<proteinExistence type="predicted"/>
<dbReference type="EMBL" id="JAEAOA010000671">
    <property type="protein sequence ID" value="KAK3607679.1"/>
    <property type="molecule type" value="Genomic_DNA"/>
</dbReference>
<name>A0AAE0WB37_9BIVA</name>
<reference evidence="1" key="1">
    <citation type="journal article" date="2021" name="Genome Biol. Evol.">
        <title>A High-Quality Reference Genome for a Parasitic Bivalve with Doubly Uniparental Inheritance (Bivalvia: Unionida).</title>
        <authorList>
            <person name="Smith C.H."/>
        </authorList>
    </citation>
    <scope>NUCLEOTIDE SEQUENCE</scope>
    <source>
        <strain evidence="1">CHS0354</strain>
    </source>
</reference>
<reference evidence="1" key="2">
    <citation type="journal article" date="2021" name="Genome Biol. Evol.">
        <title>Developing a high-quality reference genome for a parasitic bivalve with doubly uniparental inheritance (Bivalvia: Unionida).</title>
        <authorList>
            <person name="Smith C.H."/>
        </authorList>
    </citation>
    <scope>NUCLEOTIDE SEQUENCE</scope>
    <source>
        <strain evidence="1">CHS0354</strain>
        <tissue evidence="1">Mantle</tissue>
    </source>
</reference>
<comment type="caution">
    <text evidence="1">The sequence shown here is derived from an EMBL/GenBank/DDBJ whole genome shotgun (WGS) entry which is preliminary data.</text>
</comment>
<sequence>MLVINYLRFHQRAEPPVIILTFRQERTTLNRSMKHLTKNGIADLERHYNLHT</sequence>
<reference evidence="1" key="3">
    <citation type="submission" date="2023-05" db="EMBL/GenBank/DDBJ databases">
        <authorList>
            <person name="Smith C.H."/>
        </authorList>
    </citation>
    <scope>NUCLEOTIDE SEQUENCE</scope>
    <source>
        <strain evidence="1">CHS0354</strain>
        <tissue evidence="1">Mantle</tissue>
    </source>
</reference>
<protein>
    <submittedName>
        <fullName evidence="1">Uncharacterized protein</fullName>
    </submittedName>
</protein>
<feature type="non-terminal residue" evidence="1">
    <location>
        <position position="52"/>
    </location>
</feature>
<dbReference type="Proteomes" id="UP001195483">
    <property type="component" value="Unassembled WGS sequence"/>
</dbReference>
<evidence type="ECO:0000313" key="2">
    <source>
        <dbReference type="Proteomes" id="UP001195483"/>
    </source>
</evidence>
<gene>
    <name evidence="1" type="ORF">CHS0354_010668</name>
</gene>
<evidence type="ECO:0000313" key="1">
    <source>
        <dbReference type="EMBL" id="KAK3607679.1"/>
    </source>
</evidence>
<accession>A0AAE0WB37</accession>
<organism evidence="1 2">
    <name type="scientific">Potamilus streckersoni</name>
    <dbReference type="NCBI Taxonomy" id="2493646"/>
    <lineage>
        <taxon>Eukaryota</taxon>
        <taxon>Metazoa</taxon>
        <taxon>Spiralia</taxon>
        <taxon>Lophotrochozoa</taxon>
        <taxon>Mollusca</taxon>
        <taxon>Bivalvia</taxon>
        <taxon>Autobranchia</taxon>
        <taxon>Heteroconchia</taxon>
        <taxon>Palaeoheterodonta</taxon>
        <taxon>Unionida</taxon>
        <taxon>Unionoidea</taxon>
        <taxon>Unionidae</taxon>
        <taxon>Ambleminae</taxon>
        <taxon>Lampsilini</taxon>
        <taxon>Potamilus</taxon>
    </lineage>
</organism>